<protein>
    <submittedName>
        <fullName evidence="1">Uncharacterized protein</fullName>
    </submittedName>
</protein>
<dbReference type="AlphaFoldDB" id="A0A4R6V594"/>
<name>A0A4R6V594_9ACTN</name>
<sequence>MDPEDLGELAEAVVEGDAEEMVEETLEVIFGIDL</sequence>
<evidence type="ECO:0000313" key="2">
    <source>
        <dbReference type="Proteomes" id="UP000295281"/>
    </source>
</evidence>
<dbReference type="EMBL" id="SNYN01000004">
    <property type="protein sequence ID" value="TDQ53477.1"/>
    <property type="molecule type" value="Genomic_DNA"/>
</dbReference>
<proteinExistence type="predicted"/>
<keyword evidence="2" id="KW-1185">Reference proteome</keyword>
<dbReference type="Proteomes" id="UP000295281">
    <property type="component" value="Unassembled WGS sequence"/>
</dbReference>
<gene>
    <name evidence="1" type="ORF">EV190_104267</name>
</gene>
<accession>A0A4R6V594</accession>
<comment type="caution">
    <text evidence="1">The sequence shown here is derived from an EMBL/GenBank/DDBJ whole genome shotgun (WGS) entry which is preliminary data.</text>
</comment>
<reference evidence="1 2" key="1">
    <citation type="submission" date="2019-03" db="EMBL/GenBank/DDBJ databases">
        <title>Genomic Encyclopedia of Type Strains, Phase IV (KMG-IV): sequencing the most valuable type-strain genomes for metagenomic binning, comparative biology and taxonomic classification.</title>
        <authorList>
            <person name="Goeker M."/>
        </authorList>
    </citation>
    <scope>NUCLEOTIDE SEQUENCE [LARGE SCALE GENOMIC DNA]</scope>
    <source>
        <strain evidence="1 2">DSM 46770</strain>
    </source>
</reference>
<organism evidence="1 2">
    <name type="scientific">Actinorugispora endophytica</name>
    <dbReference type="NCBI Taxonomy" id="1605990"/>
    <lineage>
        <taxon>Bacteria</taxon>
        <taxon>Bacillati</taxon>
        <taxon>Actinomycetota</taxon>
        <taxon>Actinomycetes</taxon>
        <taxon>Streptosporangiales</taxon>
        <taxon>Nocardiopsidaceae</taxon>
        <taxon>Actinorugispora</taxon>
    </lineage>
</organism>
<evidence type="ECO:0000313" key="1">
    <source>
        <dbReference type="EMBL" id="TDQ53477.1"/>
    </source>
</evidence>